<dbReference type="InterPro" id="IPR025234">
    <property type="entry name" value="YjzH-like"/>
</dbReference>
<reference evidence="1 2" key="1">
    <citation type="submission" date="2017-04" db="EMBL/GenBank/DDBJ databases">
        <authorList>
            <person name="Afonso C.L."/>
            <person name="Miller P.J."/>
            <person name="Scott M.A."/>
            <person name="Spackman E."/>
            <person name="Goraichik I."/>
            <person name="Dimitrov K.M."/>
            <person name="Suarez D.L."/>
            <person name="Swayne D.E."/>
        </authorList>
    </citation>
    <scope>NUCLEOTIDE SEQUENCE [LARGE SCALE GENOMIC DNA]</scope>
    <source>
        <strain evidence="1 2">DSM 5090</strain>
    </source>
</reference>
<name>A0A1W2CBD0_9FIRM</name>
<dbReference type="RefSeq" id="WP_084576089.1">
    <property type="nucleotide sequence ID" value="NZ_CP155572.1"/>
</dbReference>
<accession>A0A1W2CBD0</accession>
<dbReference type="Proteomes" id="UP000192738">
    <property type="component" value="Unassembled WGS sequence"/>
</dbReference>
<sequence length="63" mass="7360">MRKYRVLEVKKKGMLGTSRLDGERLESILNAEAKDGWIFDKHISSETLILDKDTVMLIFYKEV</sequence>
<evidence type="ECO:0000313" key="1">
    <source>
        <dbReference type="EMBL" id="SMC82182.1"/>
    </source>
</evidence>
<evidence type="ECO:0000313" key="2">
    <source>
        <dbReference type="Proteomes" id="UP000192738"/>
    </source>
</evidence>
<evidence type="ECO:0008006" key="3">
    <source>
        <dbReference type="Google" id="ProtNLM"/>
    </source>
</evidence>
<dbReference type="AlphaFoldDB" id="A0A1W2CBD0"/>
<dbReference type="EMBL" id="FWXI01000010">
    <property type="protein sequence ID" value="SMC82182.1"/>
    <property type="molecule type" value="Genomic_DNA"/>
</dbReference>
<protein>
    <recommendedName>
        <fullName evidence="3">DUF4177 domain-containing protein</fullName>
    </recommendedName>
</protein>
<dbReference type="STRING" id="112901.SAMN04488500_11012"/>
<organism evidence="1 2">
    <name type="scientific">Sporomusa malonica</name>
    <dbReference type="NCBI Taxonomy" id="112901"/>
    <lineage>
        <taxon>Bacteria</taxon>
        <taxon>Bacillati</taxon>
        <taxon>Bacillota</taxon>
        <taxon>Negativicutes</taxon>
        <taxon>Selenomonadales</taxon>
        <taxon>Sporomusaceae</taxon>
        <taxon>Sporomusa</taxon>
    </lineage>
</organism>
<keyword evidence="2" id="KW-1185">Reference proteome</keyword>
<dbReference type="Pfam" id="PF13783">
    <property type="entry name" value="DUF4177"/>
    <property type="match status" value="1"/>
</dbReference>
<dbReference type="OrthoDB" id="1684265at2"/>
<gene>
    <name evidence="1" type="ORF">SAMN04488500_11012</name>
</gene>
<proteinExistence type="predicted"/>